<dbReference type="OrthoDB" id="450111at2"/>
<dbReference type="PANTHER" id="PTHR33835:SF1">
    <property type="entry name" value="METALLO-BETA-LACTAMASE DOMAIN-CONTAINING PROTEIN"/>
    <property type="match status" value="1"/>
</dbReference>
<proteinExistence type="predicted"/>
<accession>A0A1V2ERR0</accession>
<dbReference type="InterPro" id="IPR036866">
    <property type="entry name" value="RibonucZ/Hydroxyglut_hydro"/>
</dbReference>
<gene>
    <name evidence="1" type="ORF">SPHI_24530</name>
</gene>
<dbReference type="Proteomes" id="UP000188729">
    <property type="component" value="Unassembled WGS sequence"/>
</dbReference>
<comment type="caution">
    <text evidence="1">The sequence shown here is derived from an EMBL/GenBank/DDBJ whole genome shotgun (WGS) entry which is preliminary data.</text>
</comment>
<dbReference type="AlphaFoldDB" id="A0A1V2ERR0"/>
<evidence type="ECO:0000313" key="1">
    <source>
        <dbReference type="EMBL" id="ONF95361.1"/>
    </source>
</evidence>
<name>A0A1V2ERR0_9SPHN</name>
<dbReference type="EMBL" id="MPSB01000012">
    <property type="protein sequence ID" value="ONF95361.1"/>
    <property type="molecule type" value="Genomic_DNA"/>
</dbReference>
<organism evidence="1 2">
    <name type="scientific">Sphingomonas jeddahensis</name>
    <dbReference type="NCBI Taxonomy" id="1915074"/>
    <lineage>
        <taxon>Bacteria</taxon>
        <taxon>Pseudomonadati</taxon>
        <taxon>Pseudomonadota</taxon>
        <taxon>Alphaproteobacteria</taxon>
        <taxon>Sphingomonadales</taxon>
        <taxon>Sphingomonadaceae</taxon>
        <taxon>Sphingomonas</taxon>
    </lineage>
</organism>
<reference evidence="1 2" key="1">
    <citation type="submission" date="2016-11" db="EMBL/GenBank/DDBJ databases">
        <title>Genome sequence of Sphingomonas jeddahensis G39.</title>
        <authorList>
            <person name="Poehlein A."/>
            <person name="Wuebbeler J.H."/>
            <person name="Steinbuechel A."/>
            <person name="Daniel R."/>
        </authorList>
    </citation>
    <scope>NUCLEOTIDE SEQUENCE [LARGE SCALE GENOMIC DNA]</scope>
    <source>
        <strain evidence="1 2">G39</strain>
    </source>
</reference>
<protein>
    <recommendedName>
        <fullName evidence="3">DUF4336 domain-containing protein</fullName>
    </recommendedName>
</protein>
<dbReference type="STRING" id="1915074.SPHI_24530"/>
<dbReference type="RefSeq" id="WP_083719970.1">
    <property type="nucleotide sequence ID" value="NZ_MPSB01000012.1"/>
</dbReference>
<evidence type="ECO:0000313" key="2">
    <source>
        <dbReference type="Proteomes" id="UP000188729"/>
    </source>
</evidence>
<dbReference type="Pfam" id="PF14234">
    <property type="entry name" value="DUF4336"/>
    <property type="match status" value="1"/>
</dbReference>
<sequence>MTERRTGRLLLLGTAAAAGLALYFARGKAGDDTAITYPPLDTPKPLGPDLWIVDSGPFSAMGMKLPIRMTVIRLADGGLLLHSPTRYTPELARALAAIGPIRHLVASTMAHWTFLQEWQRACPDATTWGVPVLRTRPQVQRSGVRIDRDLGSSAPPEWAGDVEQGLVRGGGGFEEAWFFHKASRTLVLTDLVENLDPEKLGPVTAVLMRGMRATSATTGLQVRPALAAKKAEVRAAMDTMIALQPETVLFAHGDIFRGNGTEQLRQAFAWLA</sequence>
<dbReference type="SUPFAM" id="SSF56281">
    <property type="entry name" value="Metallo-hydrolase/oxidoreductase"/>
    <property type="match status" value="1"/>
</dbReference>
<evidence type="ECO:0008006" key="3">
    <source>
        <dbReference type="Google" id="ProtNLM"/>
    </source>
</evidence>
<keyword evidence="2" id="KW-1185">Reference proteome</keyword>
<dbReference type="PANTHER" id="PTHR33835">
    <property type="entry name" value="YALI0C07656P"/>
    <property type="match status" value="1"/>
</dbReference>
<dbReference type="InterPro" id="IPR025638">
    <property type="entry name" value="DUF4336"/>
</dbReference>